<dbReference type="EMBL" id="JAANYN010000008">
    <property type="protein sequence ID" value="NHE58632.1"/>
    <property type="molecule type" value="Genomic_DNA"/>
</dbReference>
<dbReference type="RefSeq" id="WP_166149157.1">
    <property type="nucleotide sequence ID" value="NZ_JAANYN010000008.1"/>
</dbReference>
<organism evidence="1 2">
    <name type="scientific">Cyclobacterium plantarum</name>
    <dbReference type="NCBI Taxonomy" id="2716263"/>
    <lineage>
        <taxon>Bacteria</taxon>
        <taxon>Pseudomonadati</taxon>
        <taxon>Bacteroidota</taxon>
        <taxon>Cytophagia</taxon>
        <taxon>Cytophagales</taxon>
        <taxon>Cyclobacteriaceae</taxon>
        <taxon>Cyclobacterium</taxon>
    </lineage>
</organism>
<evidence type="ECO:0000313" key="2">
    <source>
        <dbReference type="Proteomes" id="UP000649799"/>
    </source>
</evidence>
<gene>
    <name evidence="1" type="ORF">G9Q97_17620</name>
</gene>
<protein>
    <submittedName>
        <fullName evidence="1">Uncharacterized protein</fullName>
    </submittedName>
</protein>
<accession>A0ABX0HAF8</accession>
<evidence type="ECO:0000313" key="1">
    <source>
        <dbReference type="EMBL" id="NHE58632.1"/>
    </source>
</evidence>
<comment type="caution">
    <text evidence="1">The sequence shown here is derived from an EMBL/GenBank/DDBJ whole genome shotgun (WGS) entry which is preliminary data.</text>
</comment>
<reference evidence="1 2" key="1">
    <citation type="submission" date="2020-03" db="EMBL/GenBank/DDBJ databases">
        <title>Cyclobacterium plantarum sp. nov., a marine bacterium isolated from a coastal-marine wetland.</title>
        <authorList>
            <person name="Sanchez-Porro C."/>
            <person name="Ventosa A."/>
            <person name="Amoozegar M."/>
        </authorList>
    </citation>
    <scope>NUCLEOTIDE SEQUENCE [LARGE SCALE GENOMIC DNA]</scope>
    <source>
        <strain evidence="1 2">GBPx2</strain>
    </source>
</reference>
<keyword evidence="2" id="KW-1185">Reference proteome</keyword>
<proteinExistence type="predicted"/>
<name>A0ABX0HAF8_9BACT</name>
<sequence>MKQADKKLLLLVIKEIFSIIKPSMKVLIYQGYSPDHCWITLIRSGIYLSWATYKKPTAQTAHLVFADTKANAEKPKELFFANARTENETEKVNLETE</sequence>
<dbReference type="Proteomes" id="UP000649799">
    <property type="component" value="Unassembled WGS sequence"/>
</dbReference>